<accession>A0A6C0CMP5</accession>
<proteinExistence type="predicted"/>
<keyword evidence="1" id="KW-0472">Membrane</keyword>
<dbReference type="AlphaFoldDB" id="A0A6C0CMP5"/>
<feature type="transmembrane region" description="Helical" evidence="1">
    <location>
        <begin position="12"/>
        <end position="30"/>
    </location>
</feature>
<feature type="transmembrane region" description="Helical" evidence="1">
    <location>
        <begin position="105"/>
        <end position="127"/>
    </location>
</feature>
<evidence type="ECO:0000313" key="2">
    <source>
        <dbReference type="EMBL" id="QHT05563.1"/>
    </source>
</evidence>
<evidence type="ECO:0000256" key="1">
    <source>
        <dbReference type="SAM" id="Phobius"/>
    </source>
</evidence>
<name>A0A6C0CMP5_9ZZZZ</name>
<dbReference type="EMBL" id="MN739457">
    <property type="protein sequence ID" value="QHT05563.1"/>
    <property type="molecule type" value="Genomic_DNA"/>
</dbReference>
<keyword evidence="1" id="KW-1133">Transmembrane helix</keyword>
<keyword evidence="1" id="KW-0812">Transmembrane</keyword>
<organism evidence="2">
    <name type="scientific">viral metagenome</name>
    <dbReference type="NCBI Taxonomy" id="1070528"/>
    <lineage>
        <taxon>unclassified sequences</taxon>
        <taxon>metagenomes</taxon>
        <taxon>organismal metagenomes</taxon>
    </lineage>
</organism>
<feature type="transmembrane region" description="Helical" evidence="1">
    <location>
        <begin position="37"/>
        <end position="55"/>
    </location>
</feature>
<reference evidence="2" key="1">
    <citation type="journal article" date="2020" name="Nature">
        <title>Giant virus diversity and host interactions through global metagenomics.</title>
        <authorList>
            <person name="Schulz F."/>
            <person name="Roux S."/>
            <person name="Paez-Espino D."/>
            <person name="Jungbluth S."/>
            <person name="Walsh D.A."/>
            <person name="Denef V.J."/>
            <person name="McMahon K.D."/>
            <person name="Konstantinidis K.T."/>
            <person name="Eloe-Fadrosh E.A."/>
            <person name="Kyrpides N.C."/>
            <person name="Woyke T."/>
        </authorList>
    </citation>
    <scope>NUCLEOTIDE SEQUENCE</scope>
    <source>
        <strain evidence="2">GVMAG-M-3300021389-45</strain>
    </source>
</reference>
<sequence>MDIDPSSTVSASRLVVSLVSWFLLLFGIAIIRLEFAYWLNGVLLTVILPLLIWYLGNHSIFLSVSSGTAVITAAAAGLFIIMLTEGIKWKRLKRYLKEFGKDPQETAIATTIIMVSMAVALVLVYLAQGGDVLARVRF</sequence>
<feature type="transmembrane region" description="Helical" evidence="1">
    <location>
        <begin position="61"/>
        <end position="84"/>
    </location>
</feature>
<protein>
    <submittedName>
        <fullName evidence="2">Uncharacterized protein</fullName>
    </submittedName>
</protein>